<protein>
    <submittedName>
        <fullName evidence="2">Rhodanese-like domain-containing protein</fullName>
    </submittedName>
</protein>
<feature type="domain" description="Rhodanese" evidence="1">
    <location>
        <begin position="53"/>
        <end position="143"/>
    </location>
</feature>
<reference evidence="3" key="1">
    <citation type="journal article" date="2019" name="Int. J. Syst. Evol. Microbiol.">
        <title>The Global Catalogue of Microorganisms (GCM) 10K type strain sequencing project: providing services to taxonomists for standard genome sequencing and annotation.</title>
        <authorList>
            <consortium name="The Broad Institute Genomics Platform"/>
            <consortium name="The Broad Institute Genome Sequencing Center for Infectious Disease"/>
            <person name="Wu L."/>
            <person name="Ma J."/>
        </authorList>
    </citation>
    <scope>NUCLEOTIDE SEQUENCE [LARGE SCALE GENOMIC DNA]</scope>
    <source>
        <strain evidence="3">CGMCC 1.13718</strain>
    </source>
</reference>
<evidence type="ECO:0000313" key="3">
    <source>
        <dbReference type="Proteomes" id="UP001596425"/>
    </source>
</evidence>
<dbReference type="SUPFAM" id="SSF52821">
    <property type="entry name" value="Rhodanese/Cell cycle control phosphatase"/>
    <property type="match status" value="1"/>
</dbReference>
<proteinExistence type="predicted"/>
<dbReference type="InterPro" id="IPR036873">
    <property type="entry name" value="Rhodanese-like_dom_sf"/>
</dbReference>
<dbReference type="InterPro" id="IPR001763">
    <property type="entry name" value="Rhodanese-like_dom"/>
</dbReference>
<dbReference type="Gene3D" id="3.40.250.10">
    <property type="entry name" value="Rhodanese-like domain"/>
    <property type="match status" value="1"/>
</dbReference>
<dbReference type="EMBL" id="JBHSVR010000001">
    <property type="protein sequence ID" value="MFC6633177.1"/>
    <property type="molecule type" value="Genomic_DNA"/>
</dbReference>
<dbReference type="PROSITE" id="PS50206">
    <property type="entry name" value="RHODANESE_3"/>
    <property type="match status" value="1"/>
</dbReference>
<dbReference type="PANTHER" id="PTHR43031:SF1">
    <property type="entry name" value="PYRIDINE NUCLEOTIDE-DISULPHIDE OXIDOREDUCTASE"/>
    <property type="match status" value="1"/>
</dbReference>
<keyword evidence="3" id="KW-1185">Reference proteome</keyword>
<dbReference type="InterPro" id="IPR050229">
    <property type="entry name" value="GlpE_sulfurtransferase"/>
</dbReference>
<dbReference type="PANTHER" id="PTHR43031">
    <property type="entry name" value="FAD-DEPENDENT OXIDOREDUCTASE"/>
    <property type="match status" value="1"/>
</dbReference>
<dbReference type="SMART" id="SM00450">
    <property type="entry name" value="RHOD"/>
    <property type="match status" value="1"/>
</dbReference>
<dbReference type="RefSeq" id="WP_193189340.1">
    <property type="nucleotide sequence ID" value="NZ_JACZFR010000006.1"/>
</dbReference>
<organism evidence="2 3">
    <name type="scientific">Microbulbifer taiwanensis</name>
    <dbReference type="NCBI Taxonomy" id="986746"/>
    <lineage>
        <taxon>Bacteria</taxon>
        <taxon>Pseudomonadati</taxon>
        <taxon>Pseudomonadota</taxon>
        <taxon>Gammaproteobacteria</taxon>
        <taxon>Cellvibrionales</taxon>
        <taxon>Microbulbiferaceae</taxon>
        <taxon>Microbulbifer</taxon>
    </lineage>
</organism>
<dbReference type="Pfam" id="PF00581">
    <property type="entry name" value="Rhodanese"/>
    <property type="match status" value="1"/>
</dbReference>
<name>A0ABW1YKB3_9GAMM</name>
<dbReference type="Proteomes" id="UP001596425">
    <property type="component" value="Unassembled WGS sequence"/>
</dbReference>
<comment type="caution">
    <text evidence="2">The sequence shown here is derived from an EMBL/GenBank/DDBJ whole genome shotgun (WGS) entry which is preliminary data.</text>
</comment>
<evidence type="ECO:0000259" key="1">
    <source>
        <dbReference type="PROSITE" id="PS50206"/>
    </source>
</evidence>
<sequence length="144" mass="15331">MTNPAVNAPSATLPNTTVSKTPAANAAEAAAHYAAKLSFETDCADVWYAINHQQRDFVLVDVRMETLFAAGHLPEAINIPTRKLTPARLAEFPQETLFVVYCAGPHCNGSTKAALKLAQLGRPVKEMIGGVTGWIDEGLGLARG</sequence>
<evidence type="ECO:0000313" key="2">
    <source>
        <dbReference type="EMBL" id="MFC6633177.1"/>
    </source>
</evidence>
<accession>A0ABW1YKB3</accession>
<gene>
    <name evidence="2" type="ORF">ACFQBM_07800</name>
</gene>